<accession>A0A363N8R2</accession>
<gene>
    <name evidence="1" type="ORF">EGW01_06185</name>
</gene>
<organism evidence="1 2">
    <name type="scientific">Helicobacter pylori</name>
    <name type="common">Campylobacter pylori</name>
    <dbReference type="NCBI Taxonomy" id="210"/>
    <lineage>
        <taxon>Bacteria</taxon>
        <taxon>Pseudomonadati</taxon>
        <taxon>Campylobacterota</taxon>
        <taxon>Epsilonproteobacteria</taxon>
        <taxon>Campylobacterales</taxon>
        <taxon>Helicobacteraceae</taxon>
        <taxon>Helicobacter</taxon>
    </lineage>
</organism>
<name>A0A363N8R2_HELPX</name>
<dbReference type="AlphaFoldDB" id="A0A363N8R2"/>
<proteinExistence type="predicted"/>
<comment type="caution">
    <text evidence="1">The sequence shown here is derived from an EMBL/GenBank/DDBJ whole genome shotgun (WGS) entry which is preliminary data.</text>
</comment>
<evidence type="ECO:0000313" key="2">
    <source>
        <dbReference type="Proteomes" id="UP000275263"/>
    </source>
</evidence>
<reference evidence="1 2" key="1">
    <citation type="journal article" date="2017" name="Gut Pathog.">
        <title>Mycobacterium avium subsp. paratuberculosis and associated risk factors for inflammatory bowel disease in Iranian patients.</title>
        <authorList>
            <person name="Zamani S."/>
            <person name="Zali M.R."/>
            <person name="Aghdaei H.A."/>
            <person name="Sechi L.A."/>
            <person name="Niegowska M."/>
            <person name="Caggiu E."/>
            <person name="Keshavarz R."/>
            <person name="Mosavari N."/>
            <person name="Feizabadi M.M."/>
        </authorList>
    </citation>
    <scope>NUCLEOTIDE SEQUENCE [LARGE SCALE GENOMIC DNA]</scope>
    <source>
        <strain evidence="1 2">1057</strain>
    </source>
</reference>
<evidence type="ECO:0000313" key="1">
    <source>
        <dbReference type="EMBL" id="RPF67556.1"/>
    </source>
</evidence>
<sequence>MNLIVIISLIIIDLLLLKQYNQQTNIPLSFWSIYANECFLKSACSLEYVCIACCFNLKGIVLS</sequence>
<dbReference type="EMBL" id="RPFT01000014">
    <property type="protein sequence ID" value="RPF67556.1"/>
    <property type="molecule type" value="Genomic_DNA"/>
</dbReference>
<protein>
    <submittedName>
        <fullName evidence="1">Uncharacterized protein</fullName>
    </submittedName>
</protein>
<dbReference type="Proteomes" id="UP000275263">
    <property type="component" value="Unassembled WGS sequence"/>
</dbReference>